<dbReference type="AlphaFoldDB" id="A0A8X7X9C2"/>
<dbReference type="InterPro" id="IPR040994">
    <property type="entry name" value="Sun_CC2"/>
</dbReference>
<evidence type="ECO:0000259" key="9">
    <source>
        <dbReference type="PROSITE" id="PS51469"/>
    </source>
</evidence>
<name>A0A8X7X9C2_POLSE</name>
<dbReference type="InterPro" id="IPR012919">
    <property type="entry name" value="SUN_dom"/>
</dbReference>
<proteinExistence type="predicted"/>
<comment type="caution">
    <text evidence="10">The sequence shown here is derived from an EMBL/GenBank/DDBJ whole genome shotgun (WGS) entry which is preliminary data.</text>
</comment>
<evidence type="ECO:0000313" key="10">
    <source>
        <dbReference type="EMBL" id="KAG2463613.1"/>
    </source>
</evidence>
<dbReference type="FunFam" id="2.60.120.260:FF:000009">
    <property type="entry name" value="SUN domain-containing protein 1 isoform X1"/>
    <property type="match status" value="1"/>
</dbReference>
<feature type="compositionally biased region" description="Low complexity" evidence="7">
    <location>
        <begin position="22"/>
        <end position="33"/>
    </location>
</feature>
<keyword evidence="2 8" id="KW-1133">Transmembrane helix</keyword>
<feature type="non-terminal residue" evidence="10">
    <location>
        <position position="1"/>
    </location>
</feature>
<dbReference type="InterPro" id="IPR045119">
    <property type="entry name" value="SUN1-5"/>
</dbReference>
<feature type="region of interest" description="Disordered" evidence="7">
    <location>
        <begin position="1"/>
        <end position="67"/>
    </location>
</feature>
<evidence type="ECO:0000256" key="1">
    <source>
        <dbReference type="ARBA" id="ARBA00022692"/>
    </source>
</evidence>
<evidence type="ECO:0000313" key="11">
    <source>
        <dbReference type="Proteomes" id="UP000886611"/>
    </source>
</evidence>
<sequence>MTSRRSQRLAIGGYHHNEDDGGSSSSAGSVAGSQVTYREIPVKIFKRKSTSRRTTPTPRYGSSTYSAESLTTYNSEPLEESTVNKTYWESQDLESSDQRKAWNIKTKPYSSLGGDAFGNSSGYSSSEEGHVGDGQAEAFVNKPLQLKDVLFSPGNALRMIYWWLGTAWYSLTTGASLLDVFVLTRYSAALKKGLLAALLLLLIGLGGWYMYPWIMALRVPKFFTQPVKTKVPSESMNKVYVPQQGSCKITVAKSSMILTHVPLQDTSTLSRLAALEQHLTSLNSENGALYQKIDEFEQELVKNKEETMRMRAEIWDKDKVTIQIQDARLKDSVILEEVQAKLAQIKSSFQSHHSQDFTSLLSKVVGLEREIGSLRAEMSEIQGSQMAMRGELSAVPKKMGTIRSQLLAEIEELLKRNNPTRPSDSDPDVIHNADLQRALLDLERKILDRVAKDKKGSDVLVSQTVGATLQGAGIAGITKADEERIVQRALNLFRADGIGMVDYALESAGASVINTRCSETYETKSALISLFGIPLWYQSQSPRVVIQPDVHPGNCWAFRGSHGFIVIELASQIRPTAVTLEHIPKSISPQNKIDSAPREFAVYGLKNESQKEGTLLGSFAFDQDGEPLQTFYLSNEENNIYGVMELRVLSNWGNPEYTCVYRFRVHGELAS</sequence>
<feature type="non-terminal residue" evidence="10">
    <location>
        <position position="671"/>
    </location>
</feature>
<dbReference type="Pfam" id="PF07738">
    <property type="entry name" value="Sad1_UNC"/>
    <property type="match status" value="1"/>
</dbReference>
<feature type="compositionally biased region" description="Low complexity" evidence="7">
    <location>
        <begin position="52"/>
        <end position="66"/>
    </location>
</feature>
<reference evidence="10 11" key="1">
    <citation type="journal article" date="2021" name="Cell">
        <title>Tracing the genetic footprints of vertebrate landing in non-teleost ray-finned fishes.</title>
        <authorList>
            <person name="Bi X."/>
            <person name="Wang K."/>
            <person name="Yang L."/>
            <person name="Pan H."/>
            <person name="Jiang H."/>
            <person name="Wei Q."/>
            <person name="Fang M."/>
            <person name="Yu H."/>
            <person name="Zhu C."/>
            <person name="Cai Y."/>
            <person name="He Y."/>
            <person name="Gan X."/>
            <person name="Zeng H."/>
            <person name="Yu D."/>
            <person name="Zhu Y."/>
            <person name="Jiang H."/>
            <person name="Qiu Q."/>
            <person name="Yang H."/>
            <person name="Zhang Y.E."/>
            <person name="Wang W."/>
            <person name="Zhu M."/>
            <person name="He S."/>
            <person name="Zhang G."/>
        </authorList>
    </citation>
    <scope>NUCLEOTIDE SEQUENCE [LARGE SCALE GENOMIC DNA]</scope>
    <source>
        <strain evidence="10">Bchr_013</strain>
    </source>
</reference>
<feature type="transmembrane region" description="Helical" evidence="8">
    <location>
        <begin position="160"/>
        <end position="182"/>
    </location>
</feature>
<evidence type="ECO:0000256" key="7">
    <source>
        <dbReference type="SAM" id="MobiDB-lite"/>
    </source>
</evidence>
<dbReference type="EMBL" id="JAATIS010003638">
    <property type="protein sequence ID" value="KAG2463613.1"/>
    <property type="molecule type" value="Genomic_DNA"/>
</dbReference>
<dbReference type="PANTHER" id="PTHR12911:SF22">
    <property type="entry name" value="SUN DOMAIN-CONTAINING PROTEIN 2"/>
    <property type="match status" value="1"/>
</dbReference>
<gene>
    <name evidence="10" type="primary">Sun2</name>
    <name evidence="10" type="ORF">GTO96_0002410</name>
</gene>
<evidence type="ECO:0000256" key="5">
    <source>
        <dbReference type="ARBA" id="ARBA00037816"/>
    </source>
</evidence>
<dbReference type="PROSITE" id="PS51469">
    <property type="entry name" value="SUN"/>
    <property type="match status" value="1"/>
</dbReference>
<dbReference type="Proteomes" id="UP000886611">
    <property type="component" value="Unassembled WGS sequence"/>
</dbReference>
<keyword evidence="11" id="KW-1185">Reference proteome</keyword>
<protein>
    <submittedName>
        <fullName evidence="10">SUN2 protein</fullName>
    </submittedName>
</protein>
<evidence type="ECO:0000256" key="6">
    <source>
        <dbReference type="SAM" id="Coils"/>
    </source>
</evidence>
<accession>A0A8X7X9C2</accession>
<evidence type="ECO:0000256" key="8">
    <source>
        <dbReference type="SAM" id="Phobius"/>
    </source>
</evidence>
<evidence type="ECO:0000256" key="4">
    <source>
        <dbReference type="ARBA" id="ARBA00023136"/>
    </source>
</evidence>
<dbReference type="PANTHER" id="PTHR12911">
    <property type="entry name" value="SAD1/UNC-84-LIKE PROTEIN-RELATED"/>
    <property type="match status" value="1"/>
</dbReference>
<keyword evidence="3 6" id="KW-0175">Coiled coil</keyword>
<feature type="coiled-coil region" evidence="6">
    <location>
        <begin position="279"/>
        <end position="313"/>
    </location>
</feature>
<dbReference type="Gene3D" id="2.60.120.260">
    <property type="entry name" value="Galactose-binding domain-like"/>
    <property type="match status" value="1"/>
</dbReference>
<evidence type="ECO:0000256" key="3">
    <source>
        <dbReference type="ARBA" id="ARBA00023054"/>
    </source>
</evidence>
<dbReference type="Pfam" id="PF18580">
    <property type="entry name" value="HTH_SUN2"/>
    <property type="match status" value="1"/>
</dbReference>
<dbReference type="GO" id="GO:0034993">
    <property type="term" value="C:meiotic nuclear membrane microtubule tethering complex"/>
    <property type="evidence" value="ECO:0007669"/>
    <property type="project" value="TreeGrafter"/>
</dbReference>
<organism evidence="10 11">
    <name type="scientific">Polypterus senegalus</name>
    <name type="common">Senegal bichir</name>
    <dbReference type="NCBI Taxonomy" id="55291"/>
    <lineage>
        <taxon>Eukaryota</taxon>
        <taxon>Metazoa</taxon>
        <taxon>Chordata</taxon>
        <taxon>Craniata</taxon>
        <taxon>Vertebrata</taxon>
        <taxon>Euteleostomi</taxon>
        <taxon>Actinopterygii</taxon>
        <taxon>Polypteriformes</taxon>
        <taxon>Polypteridae</taxon>
        <taxon>Polypterus</taxon>
    </lineage>
</organism>
<feature type="transmembrane region" description="Helical" evidence="8">
    <location>
        <begin position="194"/>
        <end position="214"/>
    </location>
</feature>
<keyword evidence="4 8" id="KW-0472">Membrane</keyword>
<evidence type="ECO:0000256" key="2">
    <source>
        <dbReference type="ARBA" id="ARBA00022989"/>
    </source>
</evidence>
<keyword evidence="1 8" id="KW-0812">Transmembrane</keyword>
<dbReference type="GO" id="GO:0005637">
    <property type="term" value="C:nuclear inner membrane"/>
    <property type="evidence" value="ECO:0007669"/>
    <property type="project" value="UniProtKB-SubCell"/>
</dbReference>
<comment type="subcellular location">
    <subcellularLocation>
        <location evidence="5">Nucleus inner membrane</location>
        <topology evidence="5">Single-pass type II membrane protein</topology>
    </subcellularLocation>
</comment>
<feature type="domain" description="SUN" evidence="9">
    <location>
        <begin position="509"/>
        <end position="670"/>
    </location>
</feature>
<dbReference type="GO" id="GO:0043495">
    <property type="term" value="F:protein-membrane adaptor activity"/>
    <property type="evidence" value="ECO:0007669"/>
    <property type="project" value="TreeGrafter"/>
</dbReference>